<reference evidence="4 5" key="1">
    <citation type="journal article" date="2019" name="mSystems">
        <title>Life at home and on the roam: Genomic adaptions reflect the dual lifestyle of an intracellular, facultative symbiont.</title>
        <authorList>
            <person name="Burgsdorf I."/>
        </authorList>
    </citation>
    <scope>NUCLEOTIDE SEQUENCE [LARGE SCALE GENOMIC DNA]</scope>
    <source>
        <strain evidence="4">277cV</strain>
    </source>
</reference>
<evidence type="ECO:0000313" key="4">
    <source>
        <dbReference type="EMBL" id="TGG91950.1"/>
    </source>
</evidence>
<dbReference type="PROSITE" id="PS51186">
    <property type="entry name" value="GNAT"/>
    <property type="match status" value="1"/>
</dbReference>
<dbReference type="Proteomes" id="UP000317990">
    <property type="component" value="Unassembled WGS sequence"/>
</dbReference>
<dbReference type="InterPro" id="IPR016181">
    <property type="entry name" value="Acyl_CoA_acyltransferase"/>
</dbReference>
<dbReference type="AlphaFoldDB" id="A0A524RMT6"/>
<gene>
    <name evidence="4" type="ORF">ERJ67_07315</name>
</gene>
<dbReference type="GO" id="GO:0008080">
    <property type="term" value="F:N-acetyltransferase activity"/>
    <property type="evidence" value="ECO:0007669"/>
    <property type="project" value="InterPro"/>
</dbReference>
<feature type="domain" description="N-acetyltransferase" evidence="3">
    <location>
        <begin position="3"/>
        <end position="156"/>
    </location>
</feature>
<dbReference type="InterPro" id="IPR000182">
    <property type="entry name" value="GNAT_dom"/>
</dbReference>
<accession>A0A524RMT6</accession>
<sequence>MSAELRSYYHGRWLFWLPAWPRLTLQRWLEGHGLPVGQLQQLLDENCFWARGRCAADLLRCLCGSDVVVSIWRNEQLVAIGRASSDGIYRAVLWDVVVSKDQQGKGAGRTVVERLLAAPLVHRAERIYAMTTQQQGFYERLGFRCETRQRLMLLER</sequence>
<evidence type="ECO:0000313" key="5">
    <source>
        <dbReference type="Proteomes" id="UP000317990"/>
    </source>
</evidence>
<dbReference type="GO" id="GO:0005737">
    <property type="term" value="C:cytoplasm"/>
    <property type="evidence" value="ECO:0007669"/>
    <property type="project" value="TreeGrafter"/>
</dbReference>
<evidence type="ECO:0000256" key="1">
    <source>
        <dbReference type="ARBA" id="ARBA00022679"/>
    </source>
</evidence>
<name>A0A524RMT6_9CHRO</name>
<comment type="caution">
    <text evidence="4">The sequence shown here is derived from an EMBL/GenBank/DDBJ whole genome shotgun (WGS) entry which is preliminary data.</text>
</comment>
<dbReference type="SUPFAM" id="SSF55729">
    <property type="entry name" value="Acyl-CoA N-acyltransferases (Nat)"/>
    <property type="match status" value="1"/>
</dbReference>
<keyword evidence="2" id="KW-0012">Acyltransferase</keyword>
<proteinExistence type="predicted"/>
<evidence type="ECO:0000256" key="2">
    <source>
        <dbReference type="ARBA" id="ARBA00023315"/>
    </source>
</evidence>
<dbReference type="PANTHER" id="PTHR43626:SF4">
    <property type="entry name" value="GCN5-RELATED N-ACETYLTRANSFERASE 2, CHLOROPLASTIC"/>
    <property type="match status" value="1"/>
</dbReference>
<keyword evidence="1 4" id="KW-0808">Transferase</keyword>
<dbReference type="Gene3D" id="3.40.630.30">
    <property type="match status" value="1"/>
</dbReference>
<dbReference type="PANTHER" id="PTHR43626">
    <property type="entry name" value="ACYL-COA N-ACYLTRANSFERASE"/>
    <property type="match status" value="1"/>
</dbReference>
<organism evidence="4 5">
    <name type="scientific">Aphanocapsa feldmannii 277cV</name>
    <dbReference type="NCBI Taxonomy" id="2507553"/>
    <lineage>
        <taxon>Bacteria</taxon>
        <taxon>Bacillati</taxon>
        <taxon>Cyanobacteriota</taxon>
        <taxon>Cyanophyceae</taxon>
        <taxon>Oscillatoriophycideae</taxon>
        <taxon>Chroococcales</taxon>
        <taxon>Microcystaceae</taxon>
        <taxon>Aphanocapsa</taxon>
    </lineage>
</organism>
<evidence type="ECO:0000259" key="3">
    <source>
        <dbReference type="PROSITE" id="PS51186"/>
    </source>
</evidence>
<dbReference type="EMBL" id="SRMO01000070">
    <property type="protein sequence ID" value="TGG91950.1"/>
    <property type="molecule type" value="Genomic_DNA"/>
</dbReference>
<dbReference type="InterPro" id="IPR045039">
    <property type="entry name" value="NSI-like"/>
</dbReference>
<protein>
    <submittedName>
        <fullName evidence="4">N-acetyltransferase</fullName>
    </submittedName>
</protein>
<dbReference type="Pfam" id="PF00583">
    <property type="entry name" value="Acetyltransf_1"/>
    <property type="match status" value="1"/>
</dbReference>